<comment type="caution">
    <text evidence="2">The sequence shown here is derived from an EMBL/GenBank/DDBJ whole genome shotgun (WGS) entry which is preliminary data.</text>
</comment>
<dbReference type="RefSeq" id="WP_202245609.1">
    <property type="nucleotide sequence ID" value="NZ_JAESIY010000009.1"/>
</dbReference>
<dbReference type="SUPFAM" id="SSF51735">
    <property type="entry name" value="NAD(P)-binding Rossmann-fold domains"/>
    <property type="match status" value="1"/>
</dbReference>
<dbReference type="PANTHER" id="PTHR48079:SF6">
    <property type="entry name" value="NAD(P)-BINDING DOMAIN-CONTAINING PROTEIN-RELATED"/>
    <property type="match status" value="1"/>
</dbReference>
<organism evidence="2 3">
    <name type="scientific">Fulvivirga sediminis</name>
    <dbReference type="NCBI Taxonomy" id="2803949"/>
    <lineage>
        <taxon>Bacteria</taxon>
        <taxon>Pseudomonadati</taxon>
        <taxon>Bacteroidota</taxon>
        <taxon>Cytophagia</taxon>
        <taxon>Cytophagales</taxon>
        <taxon>Fulvivirgaceae</taxon>
        <taxon>Fulvivirga</taxon>
    </lineage>
</organism>
<dbReference type="CDD" id="cd05266">
    <property type="entry name" value="SDR_a4"/>
    <property type="match status" value="1"/>
</dbReference>
<feature type="domain" description="NAD(P)-binding" evidence="1">
    <location>
        <begin position="11"/>
        <end position="175"/>
    </location>
</feature>
<protein>
    <submittedName>
        <fullName evidence="2">SDR family oxidoreductase</fullName>
    </submittedName>
</protein>
<accession>A0A937FAW8</accession>
<name>A0A937FAW8_9BACT</name>
<dbReference type="PANTHER" id="PTHR48079">
    <property type="entry name" value="PROTEIN YEEZ"/>
    <property type="match status" value="1"/>
</dbReference>
<dbReference type="InterPro" id="IPR051783">
    <property type="entry name" value="NAD(P)-dependent_oxidoreduct"/>
</dbReference>
<sequence length="267" mass="30056">MNRTISIIGCGWLGLPLSKELAKIGHQVHGSTTQEMKIPLIEGANVKPYLLDINHKGIKNNVFFDSEIIIITLPPSSDNYEENISRLIEAIEYNTISKVIFISSSSVYPNTNKRVKESDAKRIISKHSGVALLDIENQFIKNKNFESSILRFAGLYGPDRHPGRFLKRKSQLAGGMNPVNLIHLDDCLAIIKTIIEKDAWGYIFNACADEHPTRKEFYTAASQSLGLPKPEFTKEDTDFKIVDSSYLKTTLSYQFLHPDPMVDLEAE</sequence>
<proteinExistence type="predicted"/>
<dbReference type="InterPro" id="IPR016040">
    <property type="entry name" value="NAD(P)-bd_dom"/>
</dbReference>
<dbReference type="GO" id="GO:0004029">
    <property type="term" value="F:aldehyde dehydrogenase (NAD+) activity"/>
    <property type="evidence" value="ECO:0007669"/>
    <property type="project" value="TreeGrafter"/>
</dbReference>
<dbReference type="InterPro" id="IPR036291">
    <property type="entry name" value="NAD(P)-bd_dom_sf"/>
</dbReference>
<evidence type="ECO:0000259" key="1">
    <source>
        <dbReference type="Pfam" id="PF13460"/>
    </source>
</evidence>
<dbReference type="EMBL" id="JAESIY010000009">
    <property type="protein sequence ID" value="MBL3657824.1"/>
    <property type="molecule type" value="Genomic_DNA"/>
</dbReference>
<evidence type="ECO:0000313" key="3">
    <source>
        <dbReference type="Proteomes" id="UP000659388"/>
    </source>
</evidence>
<gene>
    <name evidence="2" type="ORF">JL102_16865</name>
</gene>
<dbReference type="GO" id="GO:0005737">
    <property type="term" value="C:cytoplasm"/>
    <property type="evidence" value="ECO:0007669"/>
    <property type="project" value="TreeGrafter"/>
</dbReference>
<dbReference type="Proteomes" id="UP000659388">
    <property type="component" value="Unassembled WGS sequence"/>
</dbReference>
<dbReference type="AlphaFoldDB" id="A0A937FAW8"/>
<keyword evidence="3" id="KW-1185">Reference proteome</keyword>
<evidence type="ECO:0000313" key="2">
    <source>
        <dbReference type="EMBL" id="MBL3657824.1"/>
    </source>
</evidence>
<dbReference type="Gene3D" id="3.40.50.720">
    <property type="entry name" value="NAD(P)-binding Rossmann-like Domain"/>
    <property type="match status" value="1"/>
</dbReference>
<reference evidence="2" key="1">
    <citation type="submission" date="2021-01" db="EMBL/GenBank/DDBJ databases">
        <title>Fulvivirga kasyanovii gen. nov., sp nov., a novel member of the phylum Bacteroidetes isolated from seawater in a mussel farm.</title>
        <authorList>
            <person name="Zhao L.-H."/>
            <person name="Wang Z.-J."/>
        </authorList>
    </citation>
    <scope>NUCLEOTIDE SEQUENCE</scope>
    <source>
        <strain evidence="2">2943</strain>
    </source>
</reference>
<dbReference type="Pfam" id="PF13460">
    <property type="entry name" value="NAD_binding_10"/>
    <property type="match status" value="1"/>
</dbReference>